<dbReference type="HAMAP" id="MF_00300">
    <property type="entry name" value="Chorismate_synth"/>
    <property type="match status" value="1"/>
</dbReference>
<comment type="catalytic activity">
    <reaction evidence="7">
        <text>5-O-(1-carboxyvinyl)-3-phosphoshikimate = chorismate + phosphate</text>
        <dbReference type="Rhea" id="RHEA:21020"/>
        <dbReference type="ChEBI" id="CHEBI:29748"/>
        <dbReference type="ChEBI" id="CHEBI:43474"/>
        <dbReference type="ChEBI" id="CHEBI:57701"/>
        <dbReference type="EC" id="4.2.3.5"/>
    </reaction>
</comment>
<comment type="similarity">
    <text evidence="2 7">Belongs to the chorismate synthase family.</text>
</comment>
<dbReference type="GO" id="GO:0008652">
    <property type="term" value="P:amino acid biosynthetic process"/>
    <property type="evidence" value="ECO:0007669"/>
    <property type="project" value="UniProtKB-KW"/>
</dbReference>
<dbReference type="EC" id="4.2.3.5" evidence="3 7"/>
<dbReference type="GO" id="GO:0010181">
    <property type="term" value="F:FMN binding"/>
    <property type="evidence" value="ECO:0007669"/>
    <property type="project" value="TreeGrafter"/>
</dbReference>
<dbReference type="UniPathway" id="UPA00053">
    <property type="reaction ID" value="UER00090"/>
</dbReference>
<sequence>MNTFGRIYRISIFGESHGPLVGVTIDGIPPGIKLSPSDFTSDLLRRKSGRKGTTPRTEDDIPEIVAGWFNEHTTGAPLTIIFRNNNTKSKDYNKLRDIPRPGHSDFVAHSKFDGYNDYRGGGHFSGRLTLALVAAGVVAKKVIPQISIAAKLIEAGGKTDIDLAIEEAQKQNDSIGGIVECVATGIPIGLGEPFFDSAESVISHLAFAIPAIKGIEFGSGFAASRMKGSEHNDSIIESSGKTATNNAGGITGGITNGNPLVFRIAVKPTSSISKPQQTLNIKTGKVDTLTVEGRHDTCIALRVPVVAEAITAIALADLLLVEKARKNR</sequence>
<dbReference type="GO" id="GO:0009423">
    <property type="term" value="P:chorismate biosynthetic process"/>
    <property type="evidence" value="ECO:0007669"/>
    <property type="project" value="UniProtKB-UniRule"/>
</dbReference>
<dbReference type="CDD" id="cd07304">
    <property type="entry name" value="Chorismate_synthase"/>
    <property type="match status" value="1"/>
</dbReference>
<evidence type="ECO:0000256" key="5">
    <source>
        <dbReference type="ARBA" id="ARBA00023141"/>
    </source>
</evidence>
<dbReference type="InterPro" id="IPR035904">
    <property type="entry name" value="Chorismate_synth_AroC_sf"/>
</dbReference>
<dbReference type="RefSeq" id="WP_173075510.1">
    <property type="nucleotide sequence ID" value="NZ_CP041345.1"/>
</dbReference>
<proteinExistence type="inferred from homology"/>
<dbReference type="GO" id="GO:0009073">
    <property type="term" value="P:aromatic amino acid family biosynthetic process"/>
    <property type="evidence" value="ECO:0007669"/>
    <property type="project" value="UniProtKB-KW"/>
</dbReference>
<evidence type="ECO:0000256" key="2">
    <source>
        <dbReference type="ARBA" id="ARBA00008014"/>
    </source>
</evidence>
<organism evidence="8 9">
    <name type="scientific">Tenuifilum thalassicum</name>
    <dbReference type="NCBI Taxonomy" id="2590900"/>
    <lineage>
        <taxon>Bacteria</taxon>
        <taxon>Pseudomonadati</taxon>
        <taxon>Bacteroidota</taxon>
        <taxon>Bacteroidia</taxon>
        <taxon>Bacteroidales</taxon>
        <taxon>Tenuifilaceae</taxon>
        <taxon>Tenuifilum</taxon>
    </lineage>
</organism>
<feature type="binding site" evidence="7">
    <location>
        <position position="51"/>
    </location>
    <ligand>
        <name>NADP(+)</name>
        <dbReference type="ChEBI" id="CHEBI:58349"/>
    </ligand>
</feature>
<gene>
    <name evidence="7" type="primary">aroC</name>
    <name evidence="8" type="ORF">FHG85_10140</name>
</gene>
<keyword evidence="7" id="KW-0285">Flavoprotein</keyword>
<evidence type="ECO:0000256" key="1">
    <source>
        <dbReference type="ARBA" id="ARBA00005044"/>
    </source>
</evidence>
<accession>A0A7D4AY26</accession>
<keyword evidence="7" id="KW-0521">NADP</keyword>
<evidence type="ECO:0000256" key="7">
    <source>
        <dbReference type="HAMAP-Rule" id="MF_00300"/>
    </source>
</evidence>
<keyword evidence="5 7" id="KW-0057">Aromatic amino acid biosynthesis</keyword>
<name>A0A7D4AY26_9BACT</name>
<evidence type="ECO:0000256" key="6">
    <source>
        <dbReference type="ARBA" id="ARBA00023239"/>
    </source>
</evidence>
<feature type="binding site" evidence="7">
    <location>
        <position position="46"/>
    </location>
    <ligand>
        <name>NADP(+)</name>
        <dbReference type="ChEBI" id="CHEBI:58349"/>
    </ligand>
</feature>
<dbReference type="GO" id="GO:0005829">
    <property type="term" value="C:cytosol"/>
    <property type="evidence" value="ECO:0007669"/>
    <property type="project" value="TreeGrafter"/>
</dbReference>
<dbReference type="KEGG" id="ttz:FHG85_10140"/>
<dbReference type="PIRSF" id="PIRSF001456">
    <property type="entry name" value="Chorismate_synth"/>
    <property type="match status" value="1"/>
</dbReference>
<evidence type="ECO:0000313" key="8">
    <source>
        <dbReference type="EMBL" id="QKG80614.1"/>
    </source>
</evidence>
<evidence type="ECO:0000256" key="3">
    <source>
        <dbReference type="ARBA" id="ARBA00013036"/>
    </source>
</evidence>
<evidence type="ECO:0000256" key="4">
    <source>
        <dbReference type="ARBA" id="ARBA00022605"/>
    </source>
</evidence>
<feature type="binding site" evidence="7">
    <location>
        <position position="252"/>
    </location>
    <ligand>
        <name>FMN</name>
        <dbReference type="ChEBI" id="CHEBI:58210"/>
    </ligand>
</feature>
<reference evidence="8 9" key="1">
    <citation type="submission" date="2019-07" db="EMBL/GenBank/DDBJ databases">
        <title>Thalassofilum flectens gen. nov., sp. nov., a novel moderate thermophilic anaerobe from a shallow sea hot spring in Kunashir Island (Russia), representing a new family in the order Bacteroidales, and proposal of Thalassofilacea fam. nov.</title>
        <authorList>
            <person name="Kochetkova T.V."/>
            <person name="Podosokorskaya O.A."/>
            <person name="Novikov A."/>
            <person name="Elcheninov A.G."/>
            <person name="Toshchakov S.V."/>
            <person name="Kublanov I.V."/>
        </authorList>
    </citation>
    <scope>NUCLEOTIDE SEQUENCE [LARGE SCALE GENOMIC DNA]</scope>
    <source>
        <strain evidence="8 9">38-H</strain>
    </source>
</reference>
<dbReference type="InterPro" id="IPR000453">
    <property type="entry name" value="Chorismate_synth"/>
</dbReference>
<comment type="subunit">
    <text evidence="7">Homotetramer.</text>
</comment>
<comment type="caution">
    <text evidence="7">Lacks conserved residue(s) required for the propagation of feature annotation.</text>
</comment>
<dbReference type="EMBL" id="CP041345">
    <property type="protein sequence ID" value="QKG80614.1"/>
    <property type="molecule type" value="Genomic_DNA"/>
</dbReference>
<keyword evidence="7" id="KW-0288">FMN</keyword>
<dbReference type="GO" id="GO:0004107">
    <property type="term" value="F:chorismate synthase activity"/>
    <property type="evidence" value="ECO:0007669"/>
    <property type="project" value="UniProtKB-UniRule"/>
</dbReference>
<dbReference type="Pfam" id="PF01264">
    <property type="entry name" value="Chorismate_synt"/>
    <property type="match status" value="1"/>
</dbReference>
<dbReference type="PANTHER" id="PTHR21085:SF0">
    <property type="entry name" value="CHORISMATE SYNTHASE"/>
    <property type="match status" value="1"/>
</dbReference>
<dbReference type="PANTHER" id="PTHR21085">
    <property type="entry name" value="CHORISMATE SYNTHASE"/>
    <property type="match status" value="1"/>
</dbReference>
<dbReference type="Proteomes" id="UP000500961">
    <property type="component" value="Chromosome"/>
</dbReference>
<dbReference type="PROSITE" id="PS00787">
    <property type="entry name" value="CHORISMATE_SYNTHASE_1"/>
    <property type="match status" value="1"/>
</dbReference>
<keyword evidence="6 7" id="KW-0456">Lyase</keyword>
<dbReference type="AlphaFoldDB" id="A0A7D4AY26"/>
<protein>
    <recommendedName>
        <fullName evidence="3 7">Chorismate synthase</fullName>
        <shortName evidence="7">CS</shortName>
        <ecNumber evidence="3 7">4.2.3.5</ecNumber>
    </recommendedName>
    <alternativeName>
        <fullName evidence="7">5-enolpyruvylshikimate-3-phosphate phospholyase</fullName>
    </alternativeName>
</protein>
<dbReference type="InterPro" id="IPR020541">
    <property type="entry name" value="Chorismate_synthase_CS"/>
</dbReference>
<keyword evidence="7" id="KW-0274">FAD</keyword>
<comment type="pathway">
    <text evidence="1 7">Metabolic intermediate biosynthesis; chorismate biosynthesis; chorismate from D-erythrose 4-phosphate and phosphoenolpyruvate: step 7/7.</text>
</comment>
<keyword evidence="4 7" id="KW-0028">Amino-acid biosynthesis</keyword>
<dbReference type="SUPFAM" id="SSF103263">
    <property type="entry name" value="Chorismate synthase, AroC"/>
    <property type="match status" value="1"/>
</dbReference>
<dbReference type="PROSITE" id="PS00788">
    <property type="entry name" value="CHORISMATE_SYNTHASE_2"/>
    <property type="match status" value="1"/>
</dbReference>
<comment type="cofactor">
    <cofactor evidence="7">
        <name>FMNH2</name>
        <dbReference type="ChEBI" id="CHEBI:57618"/>
    </cofactor>
    <text evidence="7">Reduced FMN (FMNH(2)).</text>
</comment>
<feature type="binding site" evidence="7">
    <location>
        <position position="294"/>
    </location>
    <ligand>
        <name>FMN</name>
        <dbReference type="ChEBI" id="CHEBI:58210"/>
    </ligand>
</feature>
<comment type="function">
    <text evidence="7">Catalyzes the anti-1,4-elimination of the C-3 phosphate and the C-6 proR hydrogen from 5-enolpyruvylshikimate-3-phosphate (EPSP) to yield chorismate, which is the branch point compound that serves as the starting substrate for the three terminal pathways of aromatic amino acid biosynthesis. This reaction introduces a second double bond into the aromatic ring system.</text>
</comment>
<dbReference type="Gene3D" id="3.60.150.10">
    <property type="entry name" value="Chorismate synthase AroC"/>
    <property type="match status" value="2"/>
</dbReference>
<feature type="binding site" evidence="7">
    <location>
        <begin position="123"/>
        <end position="125"/>
    </location>
    <ligand>
        <name>FMN</name>
        <dbReference type="ChEBI" id="CHEBI:58210"/>
    </ligand>
</feature>
<evidence type="ECO:0000313" key="9">
    <source>
        <dbReference type="Proteomes" id="UP000500961"/>
    </source>
</evidence>
<keyword evidence="9" id="KW-1185">Reference proteome</keyword>
<feature type="binding site" evidence="7">
    <location>
        <begin position="267"/>
        <end position="271"/>
    </location>
    <ligand>
        <name>FMN</name>
        <dbReference type="ChEBI" id="CHEBI:58210"/>
    </ligand>
</feature>